<evidence type="ECO:0000256" key="2">
    <source>
        <dbReference type="SAM" id="Phobius"/>
    </source>
</evidence>
<keyword evidence="2" id="KW-0472">Membrane</keyword>
<name>A0A6G8AW80_9ENTE</name>
<dbReference type="AlphaFoldDB" id="A0A6G8AW80"/>
<dbReference type="InterPro" id="IPR005543">
    <property type="entry name" value="PASTA_dom"/>
</dbReference>
<dbReference type="PROSITE" id="PS51178">
    <property type="entry name" value="PASTA"/>
    <property type="match status" value="3"/>
</dbReference>
<gene>
    <name evidence="4" type="ORF">G7082_12525</name>
</gene>
<feature type="compositionally biased region" description="Polar residues" evidence="1">
    <location>
        <begin position="1"/>
        <end position="11"/>
    </location>
</feature>
<feature type="domain" description="PASTA" evidence="3">
    <location>
        <begin position="357"/>
        <end position="424"/>
    </location>
</feature>
<accession>A0A6G8AW80</accession>
<reference evidence="4 5" key="1">
    <citation type="submission" date="2020-03" db="EMBL/GenBank/DDBJ databases">
        <title>Vagococcus sp. nov., isolated from beetles.</title>
        <authorList>
            <person name="Hyun D.-W."/>
            <person name="Bae J.-W."/>
        </authorList>
    </citation>
    <scope>NUCLEOTIDE SEQUENCE [LARGE SCALE GENOMIC DNA]</scope>
    <source>
        <strain evidence="4 5">HDW17B</strain>
    </source>
</reference>
<feature type="domain" description="PASTA" evidence="3">
    <location>
        <begin position="144"/>
        <end position="210"/>
    </location>
</feature>
<organism evidence="4 5">
    <name type="scientific">Vagococcus hydrophili</name>
    <dbReference type="NCBI Taxonomy" id="2714947"/>
    <lineage>
        <taxon>Bacteria</taxon>
        <taxon>Bacillati</taxon>
        <taxon>Bacillota</taxon>
        <taxon>Bacilli</taxon>
        <taxon>Lactobacillales</taxon>
        <taxon>Enterococcaceae</taxon>
        <taxon>Vagococcus</taxon>
    </lineage>
</organism>
<dbReference type="KEGG" id="vhy:G7082_12525"/>
<keyword evidence="5" id="KW-1185">Reference proteome</keyword>
<evidence type="ECO:0000259" key="3">
    <source>
        <dbReference type="PROSITE" id="PS51178"/>
    </source>
</evidence>
<feature type="compositionally biased region" description="Basic and acidic residues" evidence="1">
    <location>
        <begin position="499"/>
        <end position="517"/>
    </location>
</feature>
<dbReference type="SMART" id="SM00740">
    <property type="entry name" value="PASTA"/>
    <property type="match status" value="4"/>
</dbReference>
<evidence type="ECO:0000313" key="4">
    <source>
        <dbReference type="EMBL" id="QIL49257.1"/>
    </source>
</evidence>
<sequence length="517" mass="58728">MSDFLSNFSNDNYKDTMKSKKEKQVEEPKEEIETPEPLLNETEEVQELKKIRKRKRHSSPQEVESEELRTAEPQIFDQAEMVDSEEEKAIPLPVSVSAQVEEEFDDLHEVSIDPAYQKKQRNKKIIIGVSSAIALIAIYMVYYQMTHVKMPDFAEKTIIDVKKWANENRMELDVKQAYSLKEEANVVMKQDVNPGKKVKKGKSVKFTISEGPNPEEVIKLPDFKTKSQEEANQFVKKNKADNVNILTEYSDKVEKGKFTKIEFNDKEVTADTYKRRDSVNVYYSKGKETFEKNISVPDFTGKMKSEVEEWAQKNTVTVTYEEADSDKVEEGKVLSQNIEKNKKIAKHDKMTVKVSVGKAAVVPNFADYSAESAQSAVEGLEVSIKQVFADNVAYGQVISQSVPAGTRLTGKDSKAVKVVYSYGQPYIKSYFGQLEGDIPKLIYDDFNSKGANITYGIYYMDSDQEKGQIVKMNLYNQYIASDAYITFGISNGRFADQPGKQERGSDKEDAKTQAMEK</sequence>
<feature type="region of interest" description="Disordered" evidence="1">
    <location>
        <begin position="495"/>
        <end position="517"/>
    </location>
</feature>
<feature type="domain" description="PASTA" evidence="3">
    <location>
        <begin position="286"/>
        <end position="356"/>
    </location>
</feature>
<feature type="transmembrane region" description="Helical" evidence="2">
    <location>
        <begin position="125"/>
        <end position="143"/>
    </location>
</feature>
<dbReference type="RefSeq" id="WP_166035391.1">
    <property type="nucleotide sequence ID" value="NZ_CP049887.1"/>
</dbReference>
<keyword evidence="2" id="KW-0812">Transmembrane</keyword>
<dbReference type="Pfam" id="PF03793">
    <property type="entry name" value="PASTA"/>
    <property type="match status" value="3"/>
</dbReference>
<dbReference type="CDD" id="cd06577">
    <property type="entry name" value="PASTA_pknB"/>
    <property type="match status" value="2"/>
</dbReference>
<dbReference type="Proteomes" id="UP000501747">
    <property type="component" value="Chromosome"/>
</dbReference>
<evidence type="ECO:0000313" key="5">
    <source>
        <dbReference type="Proteomes" id="UP000501747"/>
    </source>
</evidence>
<dbReference type="EMBL" id="CP049887">
    <property type="protein sequence ID" value="QIL49257.1"/>
    <property type="molecule type" value="Genomic_DNA"/>
</dbReference>
<keyword evidence="2" id="KW-1133">Transmembrane helix</keyword>
<evidence type="ECO:0000256" key="1">
    <source>
        <dbReference type="SAM" id="MobiDB-lite"/>
    </source>
</evidence>
<dbReference type="SUPFAM" id="SSF54184">
    <property type="entry name" value="Penicillin-binding protein 2x (pbp-2x), c-terminal domain"/>
    <property type="match status" value="1"/>
</dbReference>
<dbReference type="Gene3D" id="3.30.10.20">
    <property type="match status" value="4"/>
</dbReference>
<feature type="region of interest" description="Disordered" evidence="1">
    <location>
        <begin position="1"/>
        <end position="73"/>
    </location>
</feature>
<proteinExistence type="predicted"/>
<feature type="compositionally biased region" description="Basic and acidic residues" evidence="1">
    <location>
        <begin position="12"/>
        <end position="27"/>
    </location>
</feature>
<protein>
    <submittedName>
        <fullName evidence="4">PASTA domain-containing protein</fullName>
    </submittedName>
</protein>